<evidence type="ECO:0000256" key="1">
    <source>
        <dbReference type="SAM" id="MobiDB-lite"/>
    </source>
</evidence>
<dbReference type="EMBL" id="JACVVK020000030">
    <property type="protein sequence ID" value="KAK7501681.1"/>
    <property type="molecule type" value="Genomic_DNA"/>
</dbReference>
<protein>
    <submittedName>
        <fullName evidence="2">Uncharacterized protein</fullName>
    </submittedName>
</protein>
<feature type="non-terminal residue" evidence="2">
    <location>
        <position position="1"/>
    </location>
</feature>
<proteinExistence type="predicted"/>
<keyword evidence="3" id="KW-1185">Reference proteome</keyword>
<gene>
    <name evidence="2" type="ORF">BaRGS_00007112</name>
</gene>
<dbReference type="AlphaFoldDB" id="A0ABD0LRA0"/>
<sequence>LSLAQEDPSVVQQYMRPLLAHKFQVQVHRRQSGETWEEERILLLDKECVSLYKPRFYQAEPTDPPMFFWREKDVKSVYKVSRIKSANCILFQSQELYIVVPYNQEMASDLEAEIVNSVGNGDTPKKAFGDPRVLLQWLREDYHEELEEVIMEDFEPVEIGRYNTAQLVHLYRAINKGLYPEQNEKMGKLERELQEGMKEFLGSQSETMWDNYEPELKNLLRAGALPPASEKRRVKSAFHELTLHCDFAFSYQRALAEALSMKRLFLESRVLRIRALMEREDALSLLKKLCARGNVSTRKQPTSTRQAADEDDDDMTGGFDEDDDQ</sequence>
<feature type="compositionally biased region" description="Polar residues" evidence="1">
    <location>
        <begin position="295"/>
        <end position="306"/>
    </location>
</feature>
<feature type="region of interest" description="Disordered" evidence="1">
    <location>
        <begin position="295"/>
        <end position="325"/>
    </location>
</feature>
<dbReference type="Proteomes" id="UP001519460">
    <property type="component" value="Unassembled WGS sequence"/>
</dbReference>
<name>A0ABD0LRA0_9CAEN</name>
<accession>A0ABD0LRA0</accession>
<feature type="compositionally biased region" description="Acidic residues" evidence="1">
    <location>
        <begin position="309"/>
        <end position="325"/>
    </location>
</feature>
<comment type="caution">
    <text evidence="2">The sequence shown here is derived from an EMBL/GenBank/DDBJ whole genome shotgun (WGS) entry which is preliminary data.</text>
</comment>
<reference evidence="2 3" key="1">
    <citation type="journal article" date="2023" name="Sci. Data">
        <title>Genome assembly of the Korean intertidal mud-creeper Batillaria attramentaria.</title>
        <authorList>
            <person name="Patra A.K."/>
            <person name="Ho P.T."/>
            <person name="Jun S."/>
            <person name="Lee S.J."/>
            <person name="Kim Y."/>
            <person name="Won Y.J."/>
        </authorList>
    </citation>
    <scope>NUCLEOTIDE SEQUENCE [LARGE SCALE GENOMIC DNA]</scope>
    <source>
        <strain evidence="2">Wonlab-2016</strain>
    </source>
</reference>
<evidence type="ECO:0000313" key="3">
    <source>
        <dbReference type="Proteomes" id="UP001519460"/>
    </source>
</evidence>
<evidence type="ECO:0000313" key="2">
    <source>
        <dbReference type="EMBL" id="KAK7501681.1"/>
    </source>
</evidence>
<organism evidence="2 3">
    <name type="scientific">Batillaria attramentaria</name>
    <dbReference type="NCBI Taxonomy" id="370345"/>
    <lineage>
        <taxon>Eukaryota</taxon>
        <taxon>Metazoa</taxon>
        <taxon>Spiralia</taxon>
        <taxon>Lophotrochozoa</taxon>
        <taxon>Mollusca</taxon>
        <taxon>Gastropoda</taxon>
        <taxon>Caenogastropoda</taxon>
        <taxon>Sorbeoconcha</taxon>
        <taxon>Cerithioidea</taxon>
        <taxon>Batillariidae</taxon>
        <taxon>Batillaria</taxon>
    </lineage>
</organism>